<dbReference type="AlphaFoldDB" id="A0A4Y9NPS2"/>
<evidence type="ECO:0000313" key="3">
    <source>
        <dbReference type="Proteomes" id="UP000297700"/>
    </source>
</evidence>
<feature type="compositionally biased region" description="Low complexity" evidence="1">
    <location>
        <begin position="444"/>
        <end position="460"/>
    </location>
</feature>
<feature type="region of interest" description="Disordered" evidence="1">
    <location>
        <begin position="179"/>
        <end position="198"/>
    </location>
</feature>
<dbReference type="EMBL" id="SPQS01000027">
    <property type="protein sequence ID" value="TFV69407.1"/>
    <property type="molecule type" value="Genomic_DNA"/>
</dbReference>
<feature type="region of interest" description="Disordered" evidence="1">
    <location>
        <begin position="215"/>
        <end position="250"/>
    </location>
</feature>
<evidence type="ECO:0008006" key="4">
    <source>
        <dbReference type="Google" id="ProtNLM"/>
    </source>
</evidence>
<feature type="compositionally biased region" description="Basic and acidic residues" evidence="1">
    <location>
        <begin position="366"/>
        <end position="395"/>
    </location>
</feature>
<protein>
    <recommendedName>
        <fullName evidence="4">SPOR domain-containing protein</fullName>
    </recommendedName>
</protein>
<gene>
    <name evidence="2" type="ORF">E4K64_33280</name>
</gene>
<proteinExistence type="predicted"/>
<comment type="caution">
    <text evidence="2">The sequence shown here is derived from an EMBL/GenBank/DDBJ whole genome shotgun (WGS) entry which is preliminary data.</text>
</comment>
<feature type="compositionally biased region" description="Low complexity" evidence="1">
    <location>
        <begin position="136"/>
        <end position="160"/>
    </location>
</feature>
<evidence type="ECO:0000313" key="2">
    <source>
        <dbReference type="EMBL" id="TFV69407.1"/>
    </source>
</evidence>
<reference evidence="2 3" key="1">
    <citation type="submission" date="2019-03" db="EMBL/GenBank/DDBJ databases">
        <title>Bradyrhizobium strains diversity.</title>
        <authorList>
            <person name="Urquiaga M.C.O."/>
            <person name="Hungria M."/>
            <person name="Delamuta J.R.M."/>
            <person name="Klepa M.S."/>
        </authorList>
    </citation>
    <scope>NUCLEOTIDE SEQUENCE [LARGE SCALE GENOMIC DNA]</scope>
    <source>
        <strain evidence="2 3">CNPSo 3426</strain>
    </source>
</reference>
<feature type="compositionally biased region" description="Basic and acidic residues" evidence="1">
    <location>
        <begin position="235"/>
        <end position="245"/>
    </location>
</feature>
<organism evidence="2 3">
    <name type="scientific">Bradyrhizobium frederickii</name>
    <dbReference type="NCBI Taxonomy" id="2560054"/>
    <lineage>
        <taxon>Bacteria</taxon>
        <taxon>Pseudomonadati</taxon>
        <taxon>Pseudomonadota</taxon>
        <taxon>Alphaproteobacteria</taxon>
        <taxon>Hyphomicrobiales</taxon>
        <taxon>Nitrobacteraceae</taxon>
        <taxon>Bradyrhizobium</taxon>
    </lineage>
</organism>
<evidence type="ECO:0000256" key="1">
    <source>
        <dbReference type="SAM" id="MobiDB-lite"/>
    </source>
</evidence>
<dbReference type="Proteomes" id="UP000297700">
    <property type="component" value="Unassembled WGS sequence"/>
</dbReference>
<feature type="region of interest" description="Disordered" evidence="1">
    <location>
        <begin position="127"/>
        <end position="168"/>
    </location>
</feature>
<accession>A0A4Y9NPS2</accession>
<feature type="compositionally biased region" description="Basic residues" evidence="1">
    <location>
        <begin position="415"/>
        <end position="425"/>
    </location>
</feature>
<dbReference type="RefSeq" id="WP_135167119.1">
    <property type="nucleotide sequence ID" value="NZ_SPQS01000027.1"/>
</dbReference>
<name>A0A4Y9NPS2_9BRAD</name>
<feature type="region of interest" description="Disordered" evidence="1">
    <location>
        <begin position="357"/>
        <end position="460"/>
    </location>
</feature>
<feature type="compositionally biased region" description="Pro residues" evidence="1">
    <location>
        <begin position="431"/>
        <end position="443"/>
    </location>
</feature>
<sequence length="460" mass="48491">MAKDSDPLADAFGAKETGGLFSGLLAEESAFDRRLMWRLGSWGVAAVGAVTIAVLANQAQLGWRRDQVASADLARQADRLQMLTRESQNEARRLTAAIETLNTDRDRLYSRVTVLEQGLDSVTGAIARQTTPPPQAGKAQDAAPAAPSVAPVASTPASATDKPRTEAAKDTLKDTLKDTPKEAAKEPPPQAAAAASLVQQSPAMNSALPTIPLVPSKSIMAPPDPAASKLMQPETNEKAAEKKAEPAPAPTEAVVAAAKPSEATESESPAIAVQQTRFAIDLGGANSVDGLRALWRGVTKSNPDIAALRPIIMIKEGTTGLGMQLRLGAGPLVNAAAAAKFCASLAESNRHCETTVFDGQRLSMRGSEKTQEKPQDKAQEKSQDRVQEKNAEKNQDAAPQAETAPAPSAKPEKPQRRRSYTSKRTKREEPAPAPAAQPAPAPAKPETASATSTLSSFFRR</sequence>